<dbReference type="Proteomes" id="UP000002028">
    <property type="component" value="Chromosome"/>
</dbReference>
<accession>D2QQ82</accession>
<keyword evidence="1" id="KW-1133">Transmembrane helix</keyword>
<feature type="transmembrane region" description="Helical" evidence="1">
    <location>
        <begin position="156"/>
        <end position="173"/>
    </location>
</feature>
<organism evidence="3 4">
    <name type="scientific">Spirosoma linguale (strain ATCC 33905 / DSM 74 / LMG 10896 / Claus 1)</name>
    <dbReference type="NCBI Taxonomy" id="504472"/>
    <lineage>
        <taxon>Bacteria</taxon>
        <taxon>Pseudomonadati</taxon>
        <taxon>Bacteroidota</taxon>
        <taxon>Cytophagia</taxon>
        <taxon>Cytophagales</taxon>
        <taxon>Cytophagaceae</taxon>
        <taxon>Spirosoma</taxon>
    </lineage>
</organism>
<gene>
    <name evidence="3" type="ordered locus">Slin_3508</name>
</gene>
<dbReference type="RefSeq" id="WP_012928036.1">
    <property type="nucleotide sequence ID" value="NC_013730.1"/>
</dbReference>
<feature type="transmembrane region" description="Helical" evidence="1">
    <location>
        <begin position="185"/>
        <end position="203"/>
    </location>
</feature>
<name>D2QQ82_SPILD</name>
<feature type="transmembrane region" description="Helical" evidence="1">
    <location>
        <begin position="54"/>
        <end position="76"/>
    </location>
</feature>
<dbReference type="HOGENOM" id="CLU_005679_2_1_10"/>
<feature type="transmembrane region" description="Helical" evidence="1">
    <location>
        <begin position="253"/>
        <end position="271"/>
    </location>
</feature>
<dbReference type="InterPro" id="IPR002656">
    <property type="entry name" value="Acyl_transf_3_dom"/>
</dbReference>
<dbReference type="PANTHER" id="PTHR23028:SF131">
    <property type="entry name" value="BLR2367 PROTEIN"/>
    <property type="match status" value="1"/>
</dbReference>
<protein>
    <submittedName>
        <fullName evidence="3">Acyltransferase 3</fullName>
    </submittedName>
</protein>
<sequence length="392" mass="44523">MTSQTNPSYLANLTPLRGIAALIVLFFHFDLYWSGPFTGALLDPAQSHFAQKGYIEVDFFFVLSGFIMCHVYGTSFGESVTKTGFWQFMKARFARIYPLHLFTLLWSILLFAVIISTNFPLDEREKSVFNLWAIPAHLFMLQGFGVPIGYTWNGPAWTIGVEWWMYVAFPFIFAPLSRLTHWGKLVLLVVLLGGYVLLIYVFNTFPQFPWPNSLNVLPIMGLPFLRCVLSFSVGMVFYSLYRQEWGRGWLANGYATLGFAGLMVLSMHLGWSDLVTVSTFPFIILSAAYGSANVNKLLITKPMQQLGDLSFSIYLTNELVYETGRVLRHAWGLPIAPEGVSYAGIWLWFFGWLAVVLLVSALTYHFIELRARKALNARFKKQAVFVSNIQPV</sequence>
<dbReference type="AlphaFoldDB" id="D2QQ82"/>
<reference evidence="3 4" key="1">
    <citation type="journal article" date="2010" name="Stand. Genomic Sci.">
        <title>Complete genome sequence of Spirosoma linguale type strain (1).</title>
        <authorList>
            <person name="Lail K."/>
            <person name="Sikorski J."/>
            <person name="Saunders E."/>
            <person name="Lapidus A."/>
            <person name="Glavina Del Rio T."/>
            <person name="Copeland A."/>
            <person name="Tice H."/>
            <person name="Cheng J.-F."/>
            <person name="Lucas S."/>
            <person name="Nolan M."/>
            <person name="Bruce D."/>
            <person name="Goodwin L."/>
            <person name="Pitluck S."/>
            <person name="Ivanova N."/>
            <person name="Mavromatis K."/>
            <person name="Ovchinnikova G."/>
            <person name="Pati A."/>
            <person name="Chen A."/>
            <person name="Palaniappan K."/>
            <person name="Land M."/>
            <person name="Hauser L."/>
            <person name="Chang Y.-J."/>
            <person name="Jeffries C.D."/>
            <person name="Chain P."/>
            <person name="Brettin T."/>
            <person name="Detter J.C."/>
            <person name="Schuetze A."/>
            <person name="Rohde M."/>
            <person name="Tindall B.J."/>
            <person name="Goeker M."/>
            <person name="Bristow J."/>
            <person name="Eisen J.A."/>
            <person name="Markowitz V."/>
            <person name="Hugenholtz P."/>
            <person name="Kyrpides N.C."/>
            <person name="Klenk H.-P."/>
            <person name="Chen F."/>
        </authorList>
    </citation>
    <scope>NUCLEOTIDE SEQUENCE [LARGE SCALE GENOMIC DNA]</scope>
    <source>
        <strain evidence="4">ATCC 33905 / DSM 74 / LMG 10896 / Claus 1</strain>
    </source>
</reference>
<dbReference type="Pfam" id="PF01757">
    <property type="entry name" value="Acyl_transf_3"/>
    <property type="match status" value="1"/>
</dbReference>
<dbReference type="GO" id="GO:0000271">
    <property type="term" value="P:polysaccharide biosynthetic process"/>
    <property type="evidence" value="ECO:0007669"/>
    <property type="project" value="TreeGrafter"/>
</dbReference>
<keyword evidence="1" id="KW-0812">Transmembrane</keyword>
<keyword evidence="3" id="KW-0808">Transferase</keyword>
<dbReference type="GO" id="GO:0016747">
    <property type="term" value="F:acyltransferase activity, transferring groups other than amino-acyl groups"/>
    <property type="evidence" value="ECO:0007669"/>
    <property type="project" value="InterPro"/>
</dbReference>
<keyword evidence="4" id="KW-1185">Reference proteome</keyword>
<evidence type="ECO:0000313" key="3">
    <source>
        <dbReference type="EMBL" id="ADB39515.1"/>
    </source>
</evidence>
<proteinExistence type="predicted"/>
<feature type="transmembrane region" description="Helical" evidence="1">
    <location>
        <begin position="20"/>
        <end position="42"/>
    </location>
</feature>
<keyword evidence="3" id="KW-0012">Acyltransferase</keyword>
<feature type="transmembrane region" description="Helical" evidence="1">
    <location>
        <begin position="128"/>
        <end position="150"/>
    </location>
</feature>
<feature type="domain" description="Acyltransferase 3" evidence="2">
    <location>
        <begin position="16"/>
        <end position="364"/>
    </location>
</feature>
<dbReference type="eggNOG" id="COG1835">
    <property type="taxonomic scope" value="Bacteria"/>
</dbReference>
<evidence type="ECO:0000313" key="4">
    <source>
        <dbReference type="Proteomes" id="UP000002028"/>
    </source>
</evidence>
<keyword evidence="1" id="KW-0472">Membrane</keyword>
<evidence type="ECO:0000256" key="1">
    <source>
        <dbReference type="SAM" id="Phobius"/>
    </source>
</evidence>
<dbReference type="PANTHER" id="PTHR23028">
    <property type="entry name" value="ACETYLTRANSFERASE"/>
    <property type="match status" value="1"/>
</dbReference>
<feature type="transmembrane region" description="Helical" evidence="1">
    <location>
        <begin position="223"/>
        <end position="241"/>
    </location>
</feature>
<evidence type="ECO:0000259" key="2">
    <source>
        <dbReference type="Pfam" id="PF01757"/>
    </source>
</evidence>
<feature type="transmembrane region" description="Helical" evidence="1">
    <location>
        <begin position="345"/>
        <end position="367"/>
    </location>
</feature>
<feature type="transmembrane region" description="Helical" evidence="1">
    <location>
        <begin position="96"/>
        <end position="116"/>
    </location>
</feature>
<dbReference type="STRING" id="504472.Slin_3508"/>
<dbReference type="GO" id="GO:0016020">
    <property type="term" value="C:membrane"/>
    <property type="evidence" value="ECO:0007669"/>
    <property type="project" value="TreeGrafter"/>
</dbReference>
<dbReference type="InterPro" id="IPR050879">
    <property type="entry name" value="Acyltransferase_3"/>
</dbReference>
<dbReference type="KEGG" id="sli:Slin_3508"/>
<dbReference type="EMBL" id="CP001769">
    <property type="protein sequence ID" value="ADB39515.1"/>
    <property type="molecule type" value="Genomic_DNA"/>
</dbReference>